<dbReference type="UniPathway" id="UPA00344"/>
<dbReference type="Gene3D" id="2.170.190.11">
    <property type="entry name" value="Molybdopterin biosynthesis moea protein, domain 3"/>
    <property type="match status" value="1"/>
</dbReference>
<dbReference type="InterPro" id="IPR038987">
    <property type="entry name" value="MoeA-like"/>
</dbReference>
<organism evidence="10 11">
    <name type="scientific">Allonocardiopsis opalescens</name>
    <dbReference type="NCBI Taxonomy" id="1144618"/>
    <lineage>
        <taxon>Bacteria</taxon>
        <taxon>Bacillati</taxon>
        <taxon>Actinomycetota</taxon>
        <taxon>Actinomycetes</taxon>
        <taxon>Streptosporangiales</taxon>
        <taxon>Allonocardiopsis</taxon>
    </lineage>
</organism>
<dbReference type="InterPro" id="IPR036425">
    <property type="entry name" value="MoaB/Mog-like_dom_sf"/>
</dbReference>
<keyword evidence="4 7" id="KW-0500">Molybdenum</keyword>
<evidence type="ECO:0000256" key="7">
    <source>
        <dbReference type="RuleBase" id="RU365090"/>
    </source>
</evidence>
<dbReference type="GO" id="GO:0061599">
    <property type="term" value="F:molybdopterin molybdotransferase activity"/>
    <property type="evidence" value="ECO:0007669"/>
    <property type="project" value="UniProtKB-UniRule"/>
</dbReference>
<comment type="catalytic activity">
    <reaction evidence="6">
        <text>adenylyl-molybdopterin + molybdate = Mo-molybdopterin + AMP + H(+)</text>
        <dbReference type="Rhea" id="RHEA:35047"/>
        <dbReference type="ChEBI" id="CHEBI:15378"/>
        <dbReference type="ChEBI" id="CHEBI:36264"/>
        <dbReference type="ChEBI" id="CHEBI:62727"/>
        <dbReference type="ChEBI" id="CHEBI:71302"/>
        <dbReference type="ChEBI" id="CHEBI:456215"/>
        <dbReference type="EC" id="2.10.1.1"/>
    </reaction>
</comment>
<feature type="domain" description="MoaB/Mog" evidence="9">
    <location>
        <begin position="188"/>
        <end position="329"/>
    </location>
</feature>
<evidence type="ECO:0000313" key="10">
    <source>
        <dbReference type="EMBL" id="PRX96493.1"/>
    </source>
</evidence>
<dbReference type="PANTHER" id="PTHR10192:SF5">
    <property type="entry name" value="GEPHYRIN"/>
    <property type="match status" value="1"/>
</dbReference>
<dbReference type="EMBL" id="PVZC01000007">
    <property type="protein sequence ID" value="PRX96493.1"/>
    <property type="molecule type" value="Genomic_DNA"/>
</dbReference>
<dbReference type="SUPFAM" id="SSF63882">
    <property type="entry name" value="MoeA N-terminal region -like"/>
    <property type="match status" value="1"/>
</dbReference>
<feature type="region of interest" description="Disordered" evidence="8">
    <location>
        <begin position="1"/>
        <end position="23"/>
    </location>
</feature>
<evidence type="ECO:0000256" key="1">
    <source>
        <dbReference type="ARBA" id="ARBA00002901"/>
    </source>
</evidence>
<dbReference type="Gene3D" id="3.40.980.10">
    <property type="entry name" value="MoaB/Mog-like domain"/>
    <property type="match status" value="1"/>
</dbReference>
<dbReference type="CDD" id="cd00887">
    <property type="entry name" value="MoeA"/>
    <property type="match status" value="1"/>
</dbReference>
<dbReference type="SUPFAM" id="SSF53218">
    <property type="entry name" value="Molybdenum cofactor biosynthesis proteins"/>
    <property type="match status" value="1"/>
</dbReference>
<dbReference type="SMART" id="SM00852">
    <property type="entry name" value="MoCF_biosynth"/>
    <property type="match status" value="1"/>
</dbReference>
<dbReference type="InterPro" id="IPR036135">
    <property type="entry name" value="MoeA_linker/N_sf"/>
</dbReference>
<dbReference type="InterPro" id="IPR005110">
    <property type="entry name" value="MoeA_linker/N"/>
</dbReference>
<sequence length="408" mass="41033">MEVIESGHPRSGRAGHRHAGTTWPQARAAAVRLAERARPAAPARVPLADAAGATLAEPLYALTGLPGHDAAAMDGYAVAGAGPWRITGRVLAGEGAPGPLRAGECVEIATGAPAPQGTEAVLPYEYADRDGDTVRGEAEPGRHVRRRGEDCAEGERVLPAGAAVTPAVLGLAAALGHDALSVRRPRVSVLVTGDELATSGRPAPGLVRDAVGPLLPGLTAWAGGAAEPVRYVPDTYAAMVDAVASCRAADVVVVCGASSAGPADHLRAALAELGAEIAVDGVAVRPGHPQLLGRLPRGGGRDAVVIGLPGNPYAALGAAVTLLVPVLRGLAGRPPAGVWRTAPLPESVRAHPADTRLVAVRLADGRAVPVGHDRPGVLWGAALADALAVVPPGWTPGDGEAELLPLPG</sequence>
<dbReference type="Pfam" id="PF03454">
    <property type="entry name" value="MoeA_C"/>
    <property type="match status" value="1"/>
</dbReference>
<evidence type="ECO:0000256" key="6">
    <source>
        <dbReference type="ARBA" id="ARBA00047317"/>
    </source>
</evidence>
<dbReference type="GO" id="GO:0046872">
    <property type="term" value="F:metal ion binding"/>
    <property type="evidence" value="ECO:0007669"/>
    <property type="project" value="UniProtKB-UniRule"/>
</dbReference>
<dbReference type="PANTHER" id="PTHR10192">
    <property type="entry name" value="MOLYBDOPTERIN BIOSYNTHESIS PROTEIN"/>
    <property type="match status" value="1"/>
</dbReference>
<keyword evidence="7 10" id="KW-0808">Transferase</keyword>
<proteinExistence type="inferred from homology"/>
<comment type="similarity">
    <text evidence="3 7">Belongs to the MoeA family.</text>
</comment>
<name>A0A2T0PY82_9ACTN</name>
<evidence type="ECO:0000256" key="2">
    <source>
        <dbReference type="ARBA" id="ARBA00005046"/>
    </source>
</evidence>
<dbReference type="Gene3D" id="3.90.105.10">
    <property type="entry name" value="Molybdopterin biosynthesis moea protein, domain 2"/>
    <property type="match status" value="1"/>
</dbReference>
<feature type="compositionally biased region" description="Basic residues" evidence="8">
    <location>
        <begin position="10"/>
        <end position="19"/>
    </location>
</feature>
<dbReference type="GO" id="GO:0005829">
    <property type="term" value="C:cytosol"/>
    <property type="evidence" value="ECO:0007669"/>
    <property type="project" value="TreeGrafter"/>
</dbReference>
<dbReference type="Gene3D" id="2.40.340.10">
    <property type="entry name" value="MoeA, C-terminal, domain IV"/>
    <property type="match status" value="1"/>
</dbReference>
<dbReference type="SUPFAM" id="SSF63867">
    <property type="entry name" value="MoeA C-terminal domain-like"/>
    <property type="match status" value="1"/>
</dbReference>
<dbReference type="InterPro" id="IPR005111">
    <property type="entry name" value="MoeA_C_domain_IV"/>
</dbReference>
<evidence type="ECO:0000256" key="3">
    <source>
        <dbReference type="ARBA" id="ARBA00010763"/>
    </source>
</evidence>
<gene>
    <name evidence="10" type="ORF">CLV72_10713</name>
</gene>
<dbReference type="InterPro" id="IPR036688">
    <property type="entry name" value="MoeA_C_domain_IV_sf"/>
</dbReference>
<keyword evidence="11" id="KW-1185">Reference proteome</keyword>
<dbReference type="Proteomes" id="UP000237846">
    <property type="component" value="Unassembled WGS sequence"/>
</dbReference>
<dbReference type="InterPro" id="IPR001453">
    <property type="entry name" value="MoaB/Mog_dom"/>
</dbReference>
<dbReference type="AlphaFoldDB" id="A0A2T0PY82"/>
<evidence type="ECO:0000256" key="4">
    <source>
        <dbReference type="ARBA" id="ARBA00022505"/>
    </source>
</evidence>
<keyword evidence="7" id="KW-0460">Magnesium</keyword>
<evidence type="ECO:0000256" key="8">
    <source>
        <dbReference type="SAM" id="MobiDB-lite"/>
    </source>
</evidence>
<dbReference type="Pfam" id="PF00994">
    <property type="entry name" value="MoCF_biosynth"/>
    <property type="match status" value="1"/>
</dbReference>
<accession>A0A2T0PY82</accession>
<evidence type="ECO:0000313" key="11">
    <source>
        <dbReference type="Proteomes" id="UP000237846"/>
    </source>
</evidence>
<evidence type="ECO:0000256" key="5">
    <source>
        <dbReference type="ARBA" id="ARBA00023150"/>
    </source>
</evidence>
<comment type="cofactor">
    <cofactor evidence="7">
        <name>Mg(2+)</name>
        <dbReference type="ChEBI" id="CHEBI:18420"/>
    </cofactor>
</comment>
<dbReference type="Pfam" id="PF03453">
    <property type="entry name" value="MoeA_N"/>
    <property type="match status" value="1"/>
</dbReference>
<comment type="function">
    <text evidence="1 7">Catalyzes the insertion of molybdate into adenylated molybdopterin with the concomitant release of AMP.</text>
</comment>
<protein>
    <recommendedName>
        <fullName evidence="7">Molybdopterin molybdenumtransferase</fullName>
        <ecNumber evidence="7">2.10.1.1</ecNumber>
    </recommendedName>
</protein>
<dbReference type="GO" id="GO:0006777">
    <property type="term" value="P:Mo-molybdopterin cofactor biosynthetic process"/>
    <property type="evidence" value="ECO:0007669"/>
    <property type="project" value="UniProtKB-UniRule"/>
</dbReference>
<comment type="caution">
    <text evidence="10">The sequence shown here is derived from an EMBL/GenBank/DDBJ whole genome shotgun (WGS) entry which is preliminary data.</text>
</comment>
<evidence type="ECO:0000259" key="9">
    <source>
        <dbReference type="SMART" id="SM00852"/>
    </source>
</evidence>
<dbReference type="EC" id="2.10.1.1" evidence="7"/>
<reference evidence="10 11" key="1">
    <citation type="submission" date="2018-03" db="EMBL/GenBank/DDBJ databases">
        <title>Genomic Encyclopedia of Archaeal and Bacterial Type Strains, Phase II (KMG-II): from individual species to whole genera.</title>
        <authorList>
            <person name="Goeker M."/>
        </authorList>
    </citation>
    <scope>NUCLEOTIDE SEQUENCE [LARGE SCALE GENOMIC DNA]</scope>
    <source>
        <strain evidence="10 11">DSM 45601</strain>
    </source>
</reference>
<keyword evidence="5 7" id="KW-0501">Molybdenum cofactor biosynthesis</keyword>
<comment type="pathway">
    <text evidence="2 7">Cofactor biosynthesis; molybdopterin biosynthesis.</text>
</comment>
<keyword evidence="7" id="KW-0479">Metal-binding</keyword>